<dbReference type="InterPro" id="IPR025054">
    <property type="entry name" value="DUF3991"/>
</dbReference>
<dbReference type="InterPro" id="IPR017041">
    <property type="entry name" value="UCP036054"/>
</dbReference>
<name>A0A9E8CSA5_9HYPH</name>
<sequence>METKEVEHLKDQVSCAAVLEKAGFAVDVKESTRHAVKHRRGDAIIIVIHAGRGWFDPLSDAKGDVFSLIQRLDGVTFGEALVRAAGLIGFVPAEPVWTRPQRDRDSNMSVALRWQNRRKPWPGSATWRFLRDKRCLPEAALRDAIRQDRLREGPHGSMWAAHVNVSGIVTGWEERGPEWRGFSTGGAKLLFRFGSADAPRLCLTEAAIDAMSLAALERARPDSLYLSTGGGWSPATATAIRALAARVGALLVAATDNNGQGETYADRLAGIASEIGCGFERLRPVQVDWNADLQAATASDQEEEGKREGDRAAAYPPAASRGKLRPAAPALDPAGRRGGRGGGVMKG</sequence>
<gene>
    <name evidence="3" type="ORF">NWE54_27445</name>
</gene>
<evidence type="ECO:0000259" key="2">
    <source>
        <dbReference type="Pfam" id="PF13154"/>
    </source>
</evidence>
<dbReference type="Pfam" id="PF13155">
    <property type="entry name" value="Toprim_2"/>
    <property type="match status" value="1"/>
</dbReference>
<keyword evidence="3" id="KW-0614">Plasmid</keyword>
<dbReference type="AlphaFoldDB" id="A0A9E8CSA5"/>
<dbReference type="Pfam" id="PF13154">
    <property type="entry name" value="DUF3991"/>
    <property type="match status" value="1"/>
</dbReference>
<geneLocation type="plasmid" evidence="3">
    <name>pNBC436</name>
</geneLocation>
<accession>A0A9E8CSA5</accession>
<protein>
    <submittedName>
        <fullName evidence="3">DUF3991 and toprim domain-containing protein</fullName>
    </submittedName>
</protein>
<dbReference type="CDD" id="cd00188">
    <property type="entry name" value="TOPRIM"/>
    <property type="match status" value="1"/>
</dbReference>
<proteinExistence type="predicted"/>
<organism evidence="3">
    <name type="scientific">Bosea sp. NBC_00436</name>
    <dbReference type="NCBI Taxonomy" id="2969620"/>
    <lineage>
        <taxon>Bacteria</taxon>
        <taxon>Pseudomonadati</taxon>
        <taxon>Pseudomonadota</taxon>
        <taxon>Alphaproteobacteria</taxon>
        <taxon>Hyphomicrobiales</taxon>
        <taxon>Boseaceae</taxon>
        <taxon>Bosea</taxon>
    </lineage>
</organism>
<evidence type="ECO:0000313" key="3">
    <source>
        <dbReference type="EMBL" id="UZF90029.1"/>
    </source>
</evidence>
<dbReference type="SUPFAM" id="SSF57783">
    <property type="entry name" value="Zinc beta-ribbon"/>
    <property type="match status" value="1"/>
</dbReference>
<dbReference type="PIRSF" id="PIRSF036054">
    <property type="entry name" value="UCP036054"/>
    <property type="match status" value="1"/>
</dbReference>
<feature type="region of interest" description="Disordered" evidence="1">
    <location>
        <begin position="296"/>
        <end position="347"/>
    </location>
</feature>
<dbReference type="Gene3D" id="3.40.1360.10">
    <property type="match status" value="1"/>
</dbReference>
<evidence type="ECO:0000256" key="1">
    <source>
        <dbReference type="SAM" id="MobiDB-lite"/>
    </source>
</evidence>
<dbReference type="EMBL" id="CP102775">
    <property type="protein sequence ID" value="UZF90029.1"/>
    <property type="molecule type" value="Genomic_DNA"/>
</dbReference>
<reference evidence="3" key="1">
    <citation type="submission" date="2022-08" db="EMBL/GenBank/DDBJ databases">
        <title>Complete Genome Sequences of 2 Bosea sp. soil isolates.</title>
        <authorList>
            <person name="Alvarez Arevalo M."/>
            <person name="Sterndorff E.B."/>
            <person name="Faurdal D."/>
            <person name="Joergensen T.S."/>
            <person name="Weber T."/>
        </authorList>
    </citation>
    <scope>NUCLEOTIDE SEQUENCE</scope>
    <source>
        <strain evidence="3">NBC_00436</strain>
        <plasmid evidence="3">pNBC436</plasmid>
    </source>
</reference>
<feature type="domain" description="DUF3991" evidence="2">
    <location>
        <begin position="128"/>
        <end position="195"/>
    </location>
</feature>